<protein>
    <recommendedName>
        <fullName evidence="3">HTH tetR-type domain-containing protein</fullName>
    </recommendedName>
</protein>
<dbReference type="SUPFAM" id="SSF46689">
    <property type="entry name" value="Homeodomain-like"/>
    <property type="match status" value="1"/>
</dbReference>
<evidence type="ECO:0000313" key="4">
    <source>
        <dbReference type="EMBL" id="PDV97933.1"/>
    </source>
</evidence>
<reference evidence="4 5" key="1">
    <citation type="submission" date="2016-05" db="EMBL/GenBank/DDBJ databases">
        <authorList>
            <person name="Lavstsen T."/>
            <person name="Jespersen J.S."/>
        </authorList>
    </citation>
    <scope>NUCLEOTIDE SEQUENCE [LARGE SCALE GENOMIC DNA]</scope>
    <source>
        <strain evidence="4 5">B7-9</strain>
    </source>
</reference>
<dbReference type="InterPro" id="IPR009057">
    <property type="entry name" value="Homeodomain-like_sf"/>
</dbReference>
<proteinExistence type="predicted"/>
<dbReference type="Proteomes" id="UP000220922">
    <property type="component" value="Unassembled WGS sequence"/>
</dbReference>
<sequence>MGRKSIAAARRAEILAAFERCIGRYGIDVALDRIAEEAGVQRSLIRHYLGNRDEVVMQLVVRIAEEYPRKVAAQMDLAVERGGAGILEVFFGHDMIKPTDVEALNAVLNAPPERYPQARDLVAQACEAIVTQATAGLARLYPQAPQAHCRAVAYSLFCMAMAHDDFRWLGLDARYNEMVREQAAQLINALGG</sequence>
<dbReference type="GO" id="GO:0003677">
    <property type="term" value="F:DNA binding"/>
    <property type="evidence" value="ECO:0007669"/>
    <property type="project" value="UniProtKB-UniRule"/>
</dbReference>
<keyword evidence="5" id="KW-1185">Reference proteome</keyword>
<dbReference type="PROSITE" id="PS50977">
    <property type="entry name" value="HTH_TETR_2"/>
    <property type="match status" value="1"/>
</dbReference>
<gene>
    <name evidence="4" type="ORF">A9Q02_16770</name>
</gene>
<dbReference type="Gene3D" id="1.10.357.10">
    <property type="entry name" value="Tetracycline Repressor, domain 2"/>
    <property type="match status" value="1"/>
</dbReference>
<comment type="caution">
    <text evidence="4">The sequence shown here is derived from an EMBL/GenBank/DDBJ whole genome shotgun (WGS) entry which is preliminary data.</text>
</comment>
<dbReference type="InterPro" id="IPR001647">
    <property type="entry name" value="HTH_TetR"/>
</dbReference>
<dbReference type="AlphaFoldDB" id="A0A2H3L452"/>
<dbReference type="OrthoDB" id="9809265at2"/>
<feature type="DNA-binding region" description="H-T-H motif" evidence="2">
    <location>
        <begin position="30"/>
        <end position="49"/>
    </location>
</feature>
<organism evidence="4 5">
    <name type="scientific">Candidatus Chloroploca asiatica</name>
    <dbReference type="NCBI Taxonomy" id="1506545"/>
    <lineage>
        <taxon>Bacteria</taxon>
        <taxon>Bacillati</taxon>
        <taxon>Chloroflexota</taxon>
        <taxon>Chloroflexia</taxon>
        <taxon>Chloroflexales</taxon>
        <taxon>Chloroflexineae</taxon>
        <taxon>Oscillochloridaceae</taxon>
        <taxon>Candidatus Chloroploca</taxon>
    </lineage>
</organism>
<name>A0A2H3L452_9CHLR</name>
<feature type="domain" description="HTH tetR-type" evidence="3">
    <location>
        <begin position="8"/>
        <end position="67"/>
    </location>
</feature>
<dbReference type="RefSeq" id="WP_097653971.1">
    <property type="nucleotide sequence ID" value="NZ_LYXE01000118.1"/>
</dbReference>
<keyword evidence="1 2" id="KW-0238">DNA-binding</keyword>
<evidence type="ECO:0000259" key="3">
    <source>
        <dbReference type="PROSITE" id="PS50977"/>
    </source>
</evidence>
<dbReference type="EMBL" id="LYXE01000118">
    <property type="protein sequence ID" value="PDV97933.1"/>
    <property type="molecule type" value="Genomic_DNA"/>
</dbReference>
<evidence type="ECO:0000256" key="2">
    <source>
        <dbReference type="PROSITE-ProRule" id="PRU00335"/>
    </source>
</evidence>
<accession>A0A2H3L452</accession>
<evidence type="ECO:0000313" key="5">
    <source>
        <dbReference type="Proteomes" id="UP000220922"/>
    </source>
</evidence>
<evidence type="ECO:0000256" key="1">
    <source>
        <dbReference type="ARBA" id="ARBA00023125"/>
    </source>
</evidence>